<dbReference type="SUPFAM" id="SSF52047">
    <property type="entry name" value="RNI-like"/>
    <property type="match status" value="1"/>
</dbReference>
<dbReference type="Proteomes" id="UP000234323">
    <property type="component" value="Unassembled WGS sequence"/>
</dbReference>
<protein>
    <recommendedName>
        <fullName evidence="3">F-box domain-containing protein</fullName>
    </recommendedName>
</protein>
<accession>A0A2I1FTE4</accession>
<dbReference type="VEuPathDB" id="FungiDB:FUN_011924"/>
<gene>
    <name evidence="1" type="ORF">RhiirA4_536620</name>
</gene>
<evidence type="ECO:0000313" key="2">
    <source>
        <dbReference type="Proteomes" id="UP000234323"/>
    </source>
</evidence>
<evidence type="ECO:0000313" key="1">
    <source>
        <dbReference type="EMBL" id="PKY37658.1"/>
    </source>
</evidence>
<dbReference type="VEuPathDB" id="FungiDB:RhiirA1_461924"/>
<dbReference type="EMBL" id="LLXI01000007">
    <property type="protein sequence ID" value="PKY37658.1"/>
    <property type="molecule type" value="Genomic_DNA"/>
</dbReference>
<keyword evidence="2" id="KW-1185">Reference proteome</keyword>
<sequence>MPQLFADCLNEVIEYLNDDKYSLHSCLLVNRLWCQVTVGILWRDCNNYSTSDYRTLINCLPDESKKILKENGIIISTSHESHPIFNYAIFCKVLSISKVHEKIFHLLENQNILLLEDLINYTHIIVQEICKMYMNQTSLKVLEYVQYSDSITYDIYPSPKDFLKNLTKLTFSSNISPELLINLTQTCHNLFLLDVIIIYHIPKELVDLITIQKNLKCFSMMIHDGLKDEIDSIPLLTMELPKTLTRFVVVGENYNISLSFLVNFTNLQELEISFDFSECIEKSIKIWCGGKFLNEKEALETVLKYSKNIYEIILQYQFDLKFELLPSELESFFIDWKKRLPQKPLSFVIIDSEFCKNRLDKNVENMKIIETYTKLGIVKNFDYS</sequence>
<comment type="caution">
    <text evidence="1">The sequence shown here is derived from an EMBL/GenBank/DDBJ whole genome shotgun (WGS) entry which is preliminary data.</text>
</comment>
<dbReference type="VEuPathDB" id="FungiDB:RhiirFUN_016429"/>
<name>A0A2I1FTE4_9GLOM</name>
<reference evidence="1 2" key="1">
    <citation type="submission" date="2015-10" db="EMBL/GenBank/DDBJ databases">
        <title>Genome analyses suggest a sexual origin of heterokaryosis in a supposedly ancient asexual fungus.</title>
        <authorList>
            <person name="Ropars J."/>
            <person name="Sedzielewska K."/>
            <person name="Noel J."/>
            <person name="Charron P."/>
            <person name="Farinelli L."/>
            <person name="Marton T."/>
            <person name="Kruger M."/>
            <person name="Pelin A."/>
            <person name="Brachmann A."/>
            <person name="Corradi N."/>
        </authorList>
    </citation>
    <scope>NUCLEOTIDE SEQUENCE [LARGE SCALE GENOMIC DNA]</scope>
    <source>
        <strain evidence="1 2">A4</strain>
    </source>
</reference>
<dbReference type="VEuPathDB" id="FungiDB:RhiirA1_536794"/>
<evidence type="ECO:0008006" key="3">
    <source>
        <dbReference type="Google" id="ProtNLM"/>
    </source>
</evidence>
<organism evidence="1 2">
    <name type="scientific">Rhizophagus irregularis</name>
    <dbReference type="NCBI Taxonomy" id="588596"/>
    <lineage>
        <taxon>Eukaryota</taxon>
        <taxon>Fungi</taxon>
        <taxon>Fungi incertae sedis</taxon>
        <taxon>Mucoromycota</taxon>
        <taxon>Glomeromycotina</taxon>
        <taxon>Glomeromycetes</taxon>
        <taxon>Glomerales</taxon>
        <taxon>Glomeraceae</taxon>
        <taxon>Rhizophagus</taxon>
    </lineage>
</organism>
<dbReference type="AlphaFoldDB" id="A0A2I1FTE4"/>
<proteinExistence type="predicted"/>